<accession>A0ABD2YHN2</accession>
<feature type="domain" description="RIN4 pathogenic type III effector avirulence factor Avr cleavage site" evidence="2">
    <location>
        <begin position="3"/>
        <end position="32"/>
    </location>
</feature>
<feature type="compositionally biased region" description="Polar residues" evidence="1">
    <location>
        <begin position="285"/>
        <end position="302"/>
    </location>
</feature>
<dbReference type="PANTHER" id="PTHR33159:SF6">
    <property type="entry name" value="RPM1-INTERACTING PROTEIN 4"/>
    <property type="match status" value="1"/>
</dbReference>
<feature type="compositionally biased region" description="Basic and acidic residues" evidence="1">
    <location>
        <begin position="146"/>
        <end position="156"/>
    </location>
</feature>
<feature type="compositionally biased region" description="Basic and acidic residues" evidence="1">
    <location>
        <begin position="109"/>
        <end position="137"/>
    </location>
</feature>
<dbReference type="AlphaFoldDB" id="A0ABD2YHN2"/>
<dbReference type="Proteomes" id="UP001630127">
    <property type="component" value="Unassembled WGS sequence"/>
</dbReference>
<protein>
    <recommendedName>
        <fullName evidence="2">RIN4 pathogenic type III effector avirulence factor Avr cleavage site domain-containing protein</fullName>
    </recommendedName>
</protein>
<reference evidence="3 4" key="1">
    <citation type="submission" date="2024-11" db="EMBL/GenBank/DDBJ databases">
        <title>A near-complete genome assembly of Cinchona calisaya.</title>
        <authorList>
            <person name="Lian D.C."/>
            <person name="Zhao X.W."/>
            <person name="Wei L."/>
        </authorList>
    </citation>
    <scope>NUCLEOTIDE SEQUENCE [LARGE SCALE GENOMIC DNA]</scope>
    <source>
        <tissue evidence="3">Nenye</tissue>
    </source>
</reference>
<name>A0ABD2YHN2_9GENT</name>
<comment type="caution">
    <text evidence="3">The sequence shown here is derived from an EMBL/GenBank/DDBJ whole genome shotgun (WGS) entry which is preliminary data.</text>
</comment>
<dbReference type="Pfam" id="PF05627">
    <property type="entry name" value="AvrRpt-cleavage"/>
    <property type="match status" value="2"/>
</dbReference>
<feature type="compositionally biased region" description="Basic and acidic residues" evidence="1">
    <location>
        <begin position="66"/>
        <end position="77"/>
    </location>
</feature>
<feature type="region of interest" description="Disordered" evidence="1">
    <location>
        <begin position="1"/>
        <end position="302"/>
    </location>
</feature>
<evidence type="ECO:0000313" key="4">
    <source>
        <dbReference type="Proteomes" id="UP001630127"/>
    </source>
</evidence>
<dbReference type="InterPro" id="IPR008700">
    <property type="entry name" value="TypeIII_avirulence_cleave"/>
</dbReference>
<dbReference type="EMBL" id="JBJUIK010000013">
    <property type="protein sequence ID" value="KAL3506431.1"/>
    <property type="molecule type" value="Genomic_DNA"/>
</dbReference>
<feature type="compositionally biased region" description="Basic and acidic residues" evidence="1">
    <location>
        <begin position="47"/>
        <end position="59"/>
    </location>
</feature>
<evidence type="ECO:0000259" key="2">
    <source>
        <dbReference type="Pfam" id="PF05627"/>
    </source>
</evidence>
<gene>
    <name evidence="3" type="ORF">ACH5RR_031813</name>
</gene>
<evidence type="ECO:0000256" key="1">
    <source>
        <dbReference type="SAM" id="MobiDB-lite"/>
    </source>
</evidence>
<feature type="domain" description="RIN4 pathogenic type III effector avirulence factor Avr cleavage site" evidence="2">
    <location>
        <begin position="241"/>
        <end position="274"/>
    </location>
</feature>
<keyword evidence="4" id="KW-1185">Reference proteome</keyword>
<evidence type="ECO:0000313" key="3">
    <source>
        <dbReference type="EMBL" id="KAL3506431.1"/>
    </source>
</evidence>
<dbReference type="InterPro" id="IPR040387">
    <property type="entry name" value="RIN4/NOI4"/>
</dbReference>
<organism evidence="3 4">
    <name type="scientific">Cinchona calisaya</name>
    <dbReference type="NCBI Taxonomy" id="153742"/>
    <lineage>
        <taxon>Eukaryota</taxon>
        <taxon>Viridiplantae</taxon>
        <taxon>Streptophyta</taxon>
        <taxon>Embryophyta</taxon>
        <taxon>Tracheophyta</taxon>
        <taxon>Spermatophyta</taxon>
        <taxon>Magnoliopsida</taxon>
        <taxon>eudicotyledons</taxon>
        <taxon>Gunneridae</taxon>
        <taxon>Pentapetalae</taxon>
        <taxon>asterids</taxon>
        <taxon>lamiids</taxon>
        <taxon>Gentianales</taxon>
        <taxon>Rubiaceae</taxon>
        <taxon>Cinchonoideae</taxon>
        <taxon>Cinchoneae</taxon>
        <taxon>Cinchona</taxon>
    </lineage>
</organism>
<sequence>MARSQVPKFGNWESEEDVPYTVYFDNARKGKKGGKMNPNDPQNYLDAESKGKKETETTRPKHVRSTSREDGDLRKSIDSPLHSDAVSQKSANESPHHNQGGLKYGSSKSESEGQKGPDMVRTRHERQLSQEEVDLRPTDSPFRNETANRKTKDSPYHRYGGPSAGDTPKRVARQSGGSDRSIEHSPLHPHSQARTGGKGSGGSLPAWERKGSSEGGHGMAPSTPGRSRLRSVTRGDETPDRSPAVPRFGDWDETDPAAAEGYTHIFNKVREEKQSGAGKVPVMPTETSYSNGQKRSGNDNSKSCFCFPCGRR</sequence>
<dbReference type="PANTHER" id="PTHR33159">
    <property type="entry name" value="RPM1-INTERACTING PROTEIN 4 (RIN4) FAMILY PROTEIN"/>
    <property type="match status" value="1"/>
</dbReference>
<proteinExistence type="predicted"/>